<reference evidence="17" key="2">
    <citation type="journal article" date="2021" name="PeerJ">
        <title>Extensive microbial diversity within the chicken gut microbiome revealed by metagenomics and culture.</title>
        <authorList>
            <person name="Gilroy R."/>
            <person name="Ravi A."/>
            <person name="Getino M."/>
            <person name="Pursley I."/>
            <person name="Horton D.L."/>
            <person name="Alikhan N.F."/>
            <person name="Baker D."/>
            <person name="Gharbi K."/>
            <person name="Hall N."/>
            <person name="Watson M."/>
            <person name="Adriaenssens E.M."/>
            <person name="Foster-Nyarko E."/>
            <person name="Jarju S."/>
            <person name="Secka A."/>
            <person name="Antonio M."/>
            <person name="Oren A."/>
            <person name="Chaudhuri R.R."/>
            <person name="La Ragione R."/>
            <person name="Hildebrand F."/>
            <person name="Pallen M.J."/>
        </authorList>
    </citation>
    <scope>NUCLEOTIDE SEQUENCE</scope>
    <source>
        <strain evidence="17">CHK184-20233</strain>
    </source>
</reference>
<evidence type="ECO:0000256" key="1">
    <source>
        <dbReference type="ARBA" id="ARBA00000642"/>
    </source>
</evidence>
<dbReference type="PANTHER" id="PTHR11406:SF23">
    <property type="entry name" value="PHOSPHOGLYCERATE KINASE 1, CHLOROPLASTIC-RELATED"/>
    <property type="match status" value="1"/>
</dbReference>
<feature type="binding site" evidence="13 15">
    <location>
        <position position="204"/>
    </location>
    <ligand>
        <name>ATP</name>
        <dbReference type="ChEBI" id="CHEBI:30616"/>
    </ligand>
</feature>
<comment type="similarity">
    <text evidence="4 13 16">Belongs to the phosphoglycerate kinase family.</text>
</comment>
<keyword evidence="9 13" id="KW-0547">Nucleotide-binding</keyword>
<evidence type="ECO:0000256" key="4">
    <source>
        <dbReference type="ARBA" id="ARBA00008982"/>
    </source>
</evidence>
<dbReference type="GO" id="GO:0005524">
    <property type="term" value="F:ATP binding"/>
    <property type="evidence" value="ECO:0007669"/>
    <property type="project" value="UniProtKB-KW"/>
</dbReference>
<evidence type="ECO:0000256" key="16">
    <source>
        <dbReference type="RuleBase" id="RU000532"/>
    </source>
</evidence>
<dbReference type="PANTHER" id="PTHR11406">
    <property type="entry name" value="PHOSPHOGLYCERATE KINASE"/>
    <property type="match status" value="1"/>
</dbReference>
<proteinExistence type="inferred from homology"/>
<gene>
    <name evidence="13" type="primary">pgk</name>
    <name evidence="17" type="ORF">IAB38_06155</name>
</gene>
<dbReference type="Gene3D" id="3.40.50.1260">
    <property type="entry name" value="Phosphoglycerate kinase, N-terminal domain"/>
    <property type="match status" value="2"/>
</dbReference>
<dbReference type="GO" id="GO:0009986">
    <property type="term" value="C:cell surface"/>
    <property type="evidence" value="ECO:0007669"/>
    <property type="project" value="UniProtKB-ARBA"/>
</dbReference>
<keyword evidence="11 13" id="KW-0067">ATP-binding</keyword>
<dbReference type="GO" id="GO:0005829">
    <property type="term" value="C:cytosol"/>
    <property type="evidence" value="ECO:0007669"/>
    <property type="project" value="TreeGrafter"/>
</dbReference>
<dbReference type="PIRSF" id="PIRSF000724">
    <property type="entry name" value="Pgk"/>
    <property type="match status" value="1"/>
</dbReference>
<dbReference type="FunFam" id="3.40.50.1260:FF:000008">
    <property type="entry name" value="Phosphoglycerate kinase"/>
    <property type="match status" value="1"/>
</dbReference>
<evidence type="ECO:0000256" key="5">
    <source>
        <dbReference type="ARBA" id="ARBA00013061"/>
    </source>
</evidence>
<dbReference type="PRINTS" id="PR00477">
    <property type="entry name" value="PHGLYCKINASE"/>
</dbReference>
<comment type="subunit">
    <text evidence="13">Monomer.</text>
</comment>
<accession>A0A9D1J3J3</accession>
<sequence>MKKTVKDLNIDNKKVIIRCDFNVPIKDGKITDDTRIVKSLPTIKYCLEHNAKIILMSHLGRVKTEEDKTKNDLSVVATRLSELLDKKVTFVNATRGEELEQAVSNMNDGDIILMQNTRYEDLDGKKESGCDMELAKYWASLGDIFINDAFGTLHRAHASNVGISTYLPSCVGLLVEKELNALSYLFNPDRPFMIILGGAKVSDKIGLIENLLPKCDKILIGGGMAFTFLKAEGYNIGNSLLDEEALDFCKKILKENEDKIILPVDVVCNDKYEDTKGSVKDITEITDNEMGLDIGPNTVNIFKNNLSNAKTVMWNGPLGVYEFKNYVKGTDYVLTYLTEINAKTVLGGGDIVAAATACNVTDKLYHISTGGGATLEYLEGKELPGLKNIPEK</sequence>
<dbReference type="InterPro" id="IPR036043">
    <property type="entry name" value="Phosphoglycerate_kinase_sf"/>
</dbReference>
<evidence type="ECO:0000256" key="6">
    <source>
        <dbReference type="ARBA" id="ARBA00016471"/>
    </source>
</evidence>
<evidence type="ECO:0000256" key="10">
    <source>
        <dbReference type="ARBA" id="ARBA00022777"/>
    </source>
</evidence>
<feature type="binding site" evidence="13 14">
    <location>
        <begin position="58"/>
        <end position="61"/>
    </location>
    <ligand>
        <name>substrate</name>
    </ligand>
</feature>
<dbReference type="GO" id="GO:0004618">
    <property type="term" value="F:phosphoglycerate kinase activity"/>
    <property type="evidence" value="ECO:0007669"/>
    <property type="project" value="UniProtKB-UniRule"/>
</dbReference>
<dbReference type="PROSITE" id="PS00111">
    <property type="entry name" value="PGLYCERATE_KINASE"/>
    <property type="match status" value="1"/>
</dbReference>
<feature type="binding site" evidence="14">
    <location>
        <position position="155"/>
    </location>
    <ligand>
        <name>(2R)-3-phosphoglycerate</name>
        <dbReference type="ChEBI" id="CHEBI:58272"/>
    </ligand>
</feature>
<keyword evidence="7 13" id="KW-0963">Cytoplasm</keyword>
<evidence type="ECO:0000256" key="12">
    <source>
        <dbReference type="ARBA" id="ARBA00023152"/>
    </source>
</evidence>
<evidence type="ECO:0000256" key="8">
    <source>
        <dbReference type="ARBA" id="ARBA00022679"/>
    </source>
</evidence>
<evidence type="ECO:0000256" key="11">
    <source>
        <dbReference type="ARBA" id="ARBA00022840"/>
    </source>
</evidence>
<feature type="binding site" evidence="14">
    <location>
        <position position="118"/>
    </location>
    <ligand>
        <name>(2R)-3-phosphoglycerate</name>
        <dbReference type="ChEBI" id="CHEBI:58272"/>
    </ligand>
</feature>
<organism evidence="17 18">
    <name type="scientific">Candidatus Onthousia excrementipullorum</name>
    <dbReference type="NCBI Taxonomy" id="2840884"/>
    <lineage>
        <taxon>Bacteria</taxon>
        <taxon>Bacillati</taxon>
        <taxon>Bacillota</taxon>
        <taxon>Bacilli</taxon>
        <taxon>Candidatus Onthousia</taxon>
    </lineage>
</organism>
<evidence type="ECO:0000256" key="7">
    <source>
        <dbReference type="ARBA" id="ARBA00022490"/>
    </source>
</evidence>
<dbReference type="FunFam" id="3.40.50.1260:FF:000001">
    <property type="entry name" value="Phosphoglycerate kinase"/>
    <property type="match status" value="1"/>
</dbReference>
<comment type="catalytic activity">
    <reaction evidence="1 13 16">
        <text>(2R)-3-phosphoglycerate + ATP = (2R)-3-phospho-glyceroyl phosphate + ADP</text>
        <dbReference type="Rhea" id="RHEA:14801"/>
        <dbReference type="ChEBI" id="CHEBI:30616"/>
        <dbReference type="ChEBI" id="CHEBI:57604"/>
        <dbReference type="ChEBI" id="CHEBI:58272"/>
        <dbReference type="ChEBI" id="CHEBI:456216"/>
        <dbReference type="EC" id="2.7.2.3"/>
    </reaction>
</comment>
<dbReference type="InterPro" id="IPR001576">
    <property type="entry name" value="Phosphoglycerate_kinase"/>
</dbReference>
<feature type="binding site" evidence="13">
    <location>
        <position position="155"/>
    </location>
    <ligand>
        <name>substrate</name>
    </ligand>
</feature>
<keyword evidence="12 13" id="KW-0324">Glycolysis</keyword>
<dbReference type="EMBL" id="DVHC01000062">
    <property type="protein sequence ID" value="HIR59617.1"/>
    <property type="molecule type" value="Genomic_DNA"/>
</dbReference>
<dbReference type="GO" id="GO:0006096">
    <property type="term" value="P:glycolytic process"/>
    <property type="evidence" value="ECO:0007669"/>
    <property type="project" value="UniProtKB-UniRule"/>
</dbReference>
<evidence type="ECO:0000313" key="17">
    <source>
        <dbReference type="EMBL" id="HIR59617.1"/>
    </source>
</evidence>
<evidence type="ECO:0000256" key="15">
    <source>
        <dbReference type="PIRSR" id="PIRSR000724-2"/>
    </source>
</evidence>
<protein>
    <recommendedName>
        <fullName evidence="6 13">Phosphoglycerate kinase</fullName>
        <ecNumber evidence="5 13">2.7.2.3</ecNumber>
    </recommendedName>
</protein>
<evidence type="ECO:0000256" key="2">
    <source>
        <dbReference type="ARBA" id="ARBA00004496"/>
    </source>
</evidence>
<dbReference type="AlphaFoldDB" id="A0A9D1J3J3"/>
<feature type="binding site" evidence="13 14">
    <location>
        <begin position="20"/>
        <end position="22"/>
    </location>
    <ligand>
        <name>substrate</name>
    </ligand>
</feature>
<feature type="binding site" evidence="13">
    <location>
        <begin position="348"/>
        <end position="351"/>
    </location>
    <ligand>
        <name>ATP</name>
        <dbReference type="ChEBI" id="CHEBI:30616"/>
    </ligand>
</feature>
<feature type="binding site" evidence="13 15">
    <location>
        <position position="322"/>
    </location>
    <ligand>
        <name>ATP</name>
        <dbReference type="ChEBI" id="CHEBI:30616"/>
    </ligand>
</feature>
<reference evidence="17" key="1">
    <citation type="submission" date="2020-10" db="EMBL/GenBank/DDBJ databases">
        <authorList>
            <person name="Gilroy R."/>
        </authorList>
    </citation>
    <scope>NUCLEOTIDE SEQUENCE</scope>
    <source>
        <strain evidence="17">CHK184-20233</strain>
    </source>
</reference>
<comment type="pathway">
    <text evidence="3 13">Carbohydrate degradation; glycolysis; pyruvate from D-glyceraldehyde 3-phosphate: step 2/5.</text>
</comment>
<dbReference type="Proteomes" id="UP000824232">
    <property type="component" value="Unassembled WGS sequence"/>
</dbReference>
<dbReference type="GO" id="GO:0043531">
    <property type="term" value="F:ADP binding"/>
    <property type="evidence" value="ECO:0007669"/>
    <property type="project" value="TreeGrafter"/>
</dbReference>
<feature type="binding site" evidence="13">
    <location>
        <position position="118"/>
    </location>
    <ligand>
        <name>substrate</name>
    </ligand>
</feature>
<feature type="binding site" evidence="13">
    <location>
        <position position="35"/>
    </location>
    <ligand>
        <name>substrate</name>
    </ligand>
</feature>
<comment type="caution">
    <text evidence="17">The sequence shown here is derived from an EMBL/GenBank/DDBJ whole genome shotgun (WGS) entry which is preliminary data.</text>
</comment>
<dbReference type="HAMAP" id="MF_00145">
    <property type="entry name" value="Phosphoglyc_kinase"/>
    <property type="match status" value="1"/>
</dbReference>
<dbReference type="EC" id="2.7.2.3" evidence="5 13"/>
<comment type="subcellular location">
    <subcellularLocation>
        <location evidence="2 13">Cytoplasm</location>
    </subcellularLocation>
</comment>
<evidence type="ECO:0000256" key="3">
    <source>
        <dbReference type="ARBA" id="ARBA00004838"/>
    </source>
</evidence>
<evidence type="ECO:0000256" key="9">
    <source>
        <dbReference type="ARBA" id="ARBA00022741"/>
    </source>
</evidence>
<name>A0A9D1J3J3_9FIRM</name>
<evidence type="ECO:0000256" key="13">
    <source>
        <dbReference type="HAMAP-Rule" id="MF_00145"/>
    </source>
</evidence>
<dbReference type="SUPFAM" id="SSF53748">
    <property type="entry name" value="Phosphoglycerate kinase"/>
    <property type="match status" value="1"/>
</dbReference>
<evidence type="ECO:0000313" key="18">
    <source>
        <dbReference type="Proteomes" id="UP000824232"/>
    </source>
</evidence>
<dbReference type="GO" id="GO:0006094">
    <property type="term" value="P:gluconeogenesis"/>
    <property type="evidence" value="ECO:0007669"/>
    <property type="project" value="TreeGrafter"/>
</dbReference>
<keyword evidence="8 13" id="KW-0808">Transferase</keyword>
<keyword evidence="10 13" id="KW-0418">Kinase</keyword>
<feature type="binding site" evidence="13 15">
    <location>
        <position position="291"/>
    </location>
    <ligand>
        <name>ATP</name>
        <dbReference type="ChEBI" id="CHEBI:30616"/>
    </ligand>
</feature>
<feature type="binding site" evidence="14">
    <location>
        <position position="35"/>
    </location>
    <ligand>
        <name>(2R)-3-phosphoglycerate</name>
        <dbReference type="ChEBI" id="CHEBI:58272"/>
    </ligand>
</feature>
<evidence type="ECO:0000256" key="14">
    <source>
        <dbReference type="PIRSR" id="PIRSR000724-1"/>
    </source>
</evidence>
<dbReference type="Pfam" id="PF00162">
    <property type="entry name" value="PGK"/>
    <property type="match status" value="1"/>
</dbReference>
<dbReference type="InterPro" id="IPR015911">
    <property type="entry name" value="Phosphoglycerate_kinase_CS"/>
</dbReference>
<dbReference type="InterPro" id="IPR015824">
    <property type="entry name" value="Phosphoglycerate_kinase_N"/>
</dbReference>